<dbReference type="PANTHER" id="PTHR34824:SF1">
    <property type="entry name" value="HEAT-INDUCIBLE TRANSCRIPTION REPRESSOR HRCA"/>
    <property type="match status" value="1"/>
</dbReference>
<name>A0A7M2YVB0_9ACTN</name>
<feature type="domain" description="Heat-inducible transcription repressor HrcA C-terminal" evidence="6">
    <location>
        <begin position="104"/>
        <end position="322"/>
    </location>
</feature>
<dbReference type="Proteomes" id="UP000254134">
    <property type="component" value="Unassembled WGS sequence"/>
</dbReference>
<organism evidence="8 9">
    <name type="scientific">Gaiella occulta</name>
    <dbReference type="NCBI Taxonomy" id="1002870"/>
    <lineage>
        <taxon>Bacteria</taxon>
        <taxon>Bacillati</taxon>
        <taxon>Actinomycetota</taxon>
        <taxon>Thermoleophilia</taxon>
        <taxon>Gaiellales</taxon>
        <taxon>Gaiellaceae</taxon>
        <taxon>Gaiella</taxon>
    </lineage>
</organism>
<evidence type="ECO:0000256" key="5">
    <source>
        <dbReference type="HAMAP-Rule" id="MF_00081"/>
    </source>
</evidence>
<evidence type="ECO:0000256" key="4">
    <source>
        <dbReference type="ARBA" id="ARBA00023163"/>
    </source>
</evidence>
<keyword evidence="2 5" id="KW-0805">Transcription regulation</keyword>
<dbReference type="Pfam" id="PF01628">
    <property type="entry name" value="HrcA"/>
    <property type="match status" value="1"/>
</dbReference>
<dbReference type="InterPro" id="IPR005104">
    <property type="entry name" value="WHTH_HrcA_DNA-bd"/>
</dbReference>
<dbReference type="GO" id="GO:0003677">
    <property type="term" value="F:DNA binding"/>
    <property type="evidence" value="ECO:0007669"/>
    <property type="project" value="InterPro"/>
</dbReference>
<dbReference type="PIRSF" id="PIRSF005485">
    <property type="entry name" value="HrcA"/>
    <property type="match status" value="1"/>
</dbReference>
<evidence type="ECO:0000313" key="8">
    <source>
        <dbReference type="EMBL" id="RDI73407.1"/>
    </source>
</evidence>
<dbReference type="GO" id="GO:0045892">
    <property type="term" value="P:negative regulation of DNA-templated transcription"/>
    <property type="evidence" value="ECO:0007669"/>
    <property type="project" value="UniProtKB-UniRule"/>
</dbReference>
<protein>
    <recommendedName>
        <fullName evidence="5">Heat-inducible transcription repressor HrcA</fullName>
    </recommendedName>
</protein>
<evidence type="ECO:0000313" key="9">
    <source>
        <dbReference type="Proteomes" id="UP000254134"/>
    </source>
</evidence>
<dbReference type="Gene3D" id="1.10.10.10">
    <property type="entry name" value="Winged helix-like DNA-binding domain superfamily/Winged helix DNA-binding domain"/>
    <property type="match status" value="1"/>
</dbReference>
<keyword evidence="9" id="KW-1185">Reference proteome</keyword>
<dbReference type="InterPro" id="IPR036388">
    <property type="entry name" value="WH-like_DNA-bd_sf"/>
</dbReference>
<evidence type="ECO:0000256" key="3">
    <source>
        <dbReference type="ARBA" id="ARBA00023016"/>
    </source>
</evidence>
<dbReference type="SUPFAM" id="SSF55781">
    <property type="entry name" value="GAF domain-like"/>
    <property type="match status" value="1"/>
</dbReference>
<dbReference type="Gene3D" id="3.30.390.60">
    <property type="entry name" value="Heat-inducible transcription repressor hrca homolog, domain 3"/>
    <property type="match status" value="1"/>
</dbReference>
<dbReference type="InterPro" id="IPR021153">
    <property type="entry name" value="HrcA_C"/>
</dbReference>
<dbReference type="OrthoDB" id="9783139at2"/>
<evidence type="ECO:0000256" key="1">
    <source>
        <dbReference type="ARBA" id="ARBA00022491"/>
    </source>
</evidence>
<dbReference type="InterPro" id="IPR002571">
    <property type="entry name" value="HrcA"/>
</dbReference>
<reference evidence="9" key="2">
    <citation type="journal article" date="2019" name="MicrobiologyOpen">
        <title>High-quality draft genome sequence of Gaiella occulta isolated from a 150 meter deep mineral water borehole and comparison with the genome sequences of other deep-branching lineages of the phylum Actinobacteria.</title>
        <authorList>
            <person name="Severino R."/>
            <person name="Froufe H.J.C."/>
            <person name="Barroso C."/>
            <person name="Albuquerque L."/>
            <person name="Lobo-da-Cunha A."/>
            <person name="da Costa M.S."/>
            <person name="Egas C."/>
        </authorList>
    </citation>
    <scope>NUCLEOTIDE SEQUENCE [LARGE SCALE GENOMIC DNA]</scope>
    <source>
        <strain evidence="9">F2-233</strain>
    </source>
</reference>
<dbReference type="InterPro" id="IPR023120">
    <property type="entry name" value="WHTH_transcript_rep_HrcA_IDD"/>
</dbReference>
<comment type="similarity">
    <text evidence="5">Belongs to the HrcA family.</text>
</comment>
<dbReference type="PANTHER" id="PTHR34824">
    <property type="entry name" value="HEAT-INDUCIBLE TRANSCRIPTION REPRESSOR HRCA"/>
    <property type="match status" value="1"/>
</dbReference>
<keyword evidence="3 5" id="KW-0346">Stress response</keyword>
<dbReference type="RefSeq" id="WP_114797168.1">
    <property type="nucleotide sequence ID" value="NZ_QQZY01000009.1"/>
</dbReference>
<dbReference type="NCBIfam" id="TIGR00331">
    <property type="entry name" value="hrcA"/>
    <property type="match status" value="1"/>
</dbReference>
<accession>A0A7M2YVB0</accession>
<keyword evidence="4 5" id="KW-0804">Transcription</keyword>
<sequence>MEQISSRKREILRRLVEEYVATGQPVGSKALVERSGIDVSSSTVRNELAELESLGLLTHPHTSAGRVPTEGGYRLYAEELVDTLDGRTETLPFEIAEMRNELEAALRSTTETLSQATRLLALVSAPALGSASVRHVDVLQLQPRAVIVVVITSTGGVTKRVFELEEPADPGLVEWARTYLEEQVIGLALGSSTLRRRLEEPALPWRERSFLARLRPAFVDAVADDGPQLFVGGAAGLLGDARGAELDACQRLLDVLERRAAVLALLSDALDPRRTVVRVGPEVDGGQLHDVSYVGATYGLASRSLGSVALLGPLRMDYEKAIRTVRAAAFELSRLVEDVYEGV</sequence>
<dbReference type="Gene3D" id="3.30.450.40">
    <property type="match status" value="1"/>
</dbReference>
<keyword evidence="1 5" id="KW-0678">Repressor</keyword>
<reference evidence="8 9" key="1">
    <citation type="submission" date="2018-07" db="EMBL/GenBank/DDBJ databases">
        <title>High-quality-draft genome sequence of Gaiella occulta.</title>
        <authorList>
            <person name="Severino R."/>
            <person name="Froufe H.J.C."/>
            <person name="Rainey F.A."/>
            <person name="Barroso C."/>
            <person name="Albuquerque L."/>
            <person name="Lobo-Da-Cunha A."/>
            <person name="Da Costa M.S."/>
            <person name="Egas C."/>
        </authorList>
    </citation>
    <scope>NUCLEOTIDE SEQUENCE [LARGE SCALE GENOMIC DNA]</scope>
    <source>
        <strain evidence="8 9">F2-233</strain>
    </source>
</reference>
<dbReference type="EMBL" id="QQZY01000009">
    <property type="protein sequence ID" value="RDI73407.1"/>
    <property type="molecule type" value="Genomic_DNA"/>
</dbReference>
<evidence type="ECO:0000259" key="6">
    <source>
        <dbReference type="Pfam" id="PF01628"/>
    </source>
</evidence>
<gene>
    <name evidence="5" type="primary">hrcA</name>
    <name evidence="8" type="ORF">Gocc_2763</name>
</gene>
<dbReference type="Pfam" id="PF03444">
    <property type="entry name" value="WHD_HrcA"/>
    <property type="match status" value="1"/>
</dbReference>
<dbReference type="InterPro" id="IPR029016">
    <property type="entry name" value="GAF-like_dom_sf"/>
</dbReference>
<dbReference type="InterPro" id="IPR036390">
    <property type="entry name" value="WH_DNA-bd_sf"/>
</dbReference>
<dbReference type="SUPFAM" id="SSF46785">
    <property type="entry name" value="Winged helix' DNA-binding domain"/>
    <property type="match status" value="1"/>
</dbReference>
<evidence type="ECO:0000259" key="7">
    <source>
        <dbReference type="Pfam" id="PF03444"/>
    </source>
</evidence>
<proteinExistence type="inferred from homology"/>
<dbReference type="HAMAP" id="MF_00081">
    <property type="entry name" value="HrcA"/>
    <property type="match status" value="1"/>
</dbReference>
<dbReference type="AlphaFoldDB" id="A0A7M2YVB0"/>
<feature type="domain" description="Winged helix-turn-helix transcription repressor HrcA DNA-binding" evidence="7">
    <location>
        <begin position="4"/>
        <end position="74"/>
    </location>
</feature>
<evidence type="ECO:0000256" key="2">
    <source>
        <dbReference type="ARBA" id="ARBA00023015"/>
    </source>
</evidence>
<comment type="caution">
    <text evidence="8">The sequence shown here is derived from an EMBL/GenBank/DDBJ whole genome shotgun (WGS) entry which is preliminary data.</text>
</comment>
<comment type="function">
    <text evidence="5">Negative regulator of class I heat shock genes (grpE-dnaK-dnaJ and groELS operons). Prevents heat-shock induction of these operons.</text>
</comment>